<proteinExistence type="predicted"/>
<keyword evidence="2" id="KW-1185">Reference proteome</keyword>
<comment type="caution">
    <text evidence="1">The sequence shown here is derived from an EMBL/GenBank/DDBJ whole genome shotgun (WGS) entry which is preliminary data.</text>
</comment>
<reference evidence="1" key="1">
    <citation type="journal article" date="2021" name="Front. Microbiol.">
        <title>Comprehensive Comparative Genomics and Phenotyping of Methylobacterium Species.</title>
        <authorList>
            <person name="Alessa O."/>
            <person name="Ogura Y."/>
            <person name="Fujitani Y."/>
            <person name="Takami H."/>
            <person name="Hayashi T."/>
            <person name="Sahin N."/>
            <person name="Tani A."/>
        </authorList>
    </citation>
    <scope>NUCLEOTIDE SEQUENCE</scope>
    <source>
        <strain evidence="1">DSM 23632</strain>
    </source>
</reference>
<reference evidence="1" key="2">
    <citation type="submission" date="2021-08" db="EMBL/GenBank/DDBJ databases">
        <authorList>
            <person name="Tani A."/>
            <person name="Ola A."/>
            <person name="Ogura Y."/>
            <person name="Katsura K."/>
            <person name="Hayashi T."/>
        </authorList>
    </citation>
    <scope>NUCLEOTIDE SEQUENCE</scope>
    <source>
        <strain evidence="1">DSM 23632</strain>
    </source>
</reference>
<sequence length="64" mass="7018">MTTRLHQETAKIYAFPVKTRLAGGRSDSGKPASDLGLQRAPEIVYGGSWYHDAAVQEADRSRKA</sequence>
<evidence type="ECO:0008006" key="3">
    <source>
        <dbReference type="Google" id="ProtNLM"/>
    </source>
</evidence>
<protein>
    <recommendedName>
        <fullName evidence="3">DUF2735 domain-containing protein</fullName>
    </recommendedName>
</protein>
<organism evidence="1 2">
    <name type="scientific">Methylobacterium trifolii</name>
    <dbReference type="NCBI Taxonomy" id="1003092"/>
    <lineage>
        <taxon>Bacteria</taxon>
        <taxon>Pseudomonadati</taxon>
        <taxon>Pseudomonadota</taxon>
        <taxon>Alphaproteobacteria</taxon>
        <taxon>Hyphomicrobiales</taxon>
        <taxon>Methylobacteriaceae</taxon>
        <taxon>Methylobacterium</taxon>
    </lineage>
</organism>
<dbReference type="RefSeq" id="WP_238185098.1">
    <property type="nucleotide sequence ID" value="NZ_BPRB01000328.1"/>
</dbReference>
<evidence type="ECO:0000313" key="2">
    <source>
        <dbReference type="Proteomes" id="UP001055057"/>
    </source>
</evidence>
<dbReference type="Pfam" id="PF10931">
    <property type="entry name" value="DUF2735"/>
    <property type="match status" value="1"/>
</dbReference>
<name>A0ABQ4U602_9HYPH</name>
<dbReference type="EMBL" id="BPRB01000328">
    <property type="protein sequence ID" value="GJE62463.1"/>
    <property type="molecule type" value="Genomic_DNA"/>
</dbReference>
<evidence type="ECO:0000313" key="1">
    <source>
        <dbReference type="EMBL" id="GJE62463.1"/>
    </source>
</evidence>
<dbReference type="InterPro" id="IPR021232">
    <property type="entry name" value="DUF2735"/>
</dbReference>
<dbReference type="Proteomes" id="UP001055057">
    <property type="component" value="Unassembled WGS sequence"/>
</dbReference>
<accession>A0ABQ4U602</accession>
<gene>
    <name evidence="1" type="ORF">MPOCJGCO_4596</name>
</gene>